<dbReference type="Proteomes" id="UP001218218">
    <property type="component" value="Unassembled WGS sequence"/>
</dbReference>
<evidence type="ECO:0000313" key="2">
    <source>
        <dbReference type="Proteomes" id="UP001218218"/>
    </source>
</evidence>
<name>A0AAD7A5U2_9AGAR</name>
<protein>
    <submittedName>
        <fullName evidence="1">Uncharacterized protein</fullName>
    </submittedName>
</protein>
<sequence length="295" mass="32398">MAQLVRYALDAIQWQKDVHEPGKATCPKCSLRRGYGTSGVINLVKTHLDKVGCTVAASSGQEGQAASQNGPLSAFFKEKTAPIAKLLKPTVRSLRQTAAPTTHPSIAAAASVAPSSVTQTRNSRYPSFRASQLLAQALNSYRLRSPAPTKITHCRNLRGSQRNMFHNARRQLQPRYKTSLLFWEQADFPTTVQNEKESIMLENLRMRVAVGGTNGSSSREAAKEGLELDIFSTQDVPILGFSTVFVLVEPKPRDPWPRCCCVRCPVTDANLGKLLAEAIRFDSGNSGRPCIAFRR</sequence>
<keyword evidence="2" id="KW-1185">Reference proteome</keyword>
<reference evidence="1" key="1">
    <citation type="submission" date="2023-03" db="EMBL/GenBank/DDBJ databases">
        <title>Massive genome expansion in bonnet fungi (Mycena s.s.) driven by repeated elements and novel gene families across ecological guilds.</title>
        <authorList>
            <consortium name="Lawrence Berkeley National Laboratory"/>
            <person name="Harder C.B."/>
            <person name="Miyauchi S."/>
            <person name="Viragh M."/>
            <person name="Kuo A."/>
            <person name="Thoen E."/>
            <person name="Andreopoulos B."/>
            <person name="Lu D."/>
            <person name="Skrede I."/>
            <person name="Drula E."/>
            <person name="Henrissat B."/>
            <person name="Morin E."/>
            <person name="Kohler A."/>
            <person name="Barry K."/>
            <person name="LaButti K."/>
            <person name="Morin E."/>
            <person name="Salamov A."/>
            <person name="Lipzen A."/>
            <person name="Mereny Z."/>
            <person name="Hegedus B."/>
            <person name="Baldrian P."/>
            <person name="Stursova M."/>
            <person name="Weitz H."/>
            <person name="Taylor A."/>
            <person name="Grigoriev I.V."/>
            <person name="Nagy L.G."/>
            <person name="Martin F."/>
            <person name="Kauserud H."/>
        </authorList>
    </citation>
    <scope>NUCLEOTIDE SEQUENCE</scope>
    <source>
        <strain evidence="1">CBHHK002</strain>
    </source>
</reference>
<dbReference type="AlphaFoldDB" id="A0AAD7A5U2"/>
<organism evidence="1 2">
    <name type="scientific">Mycena albidolilacea</name>
    <dbReference type="NCBI Taxonomy" id="1033008"/>
    <lineage>
        <taxon>Eukaryota</taxon>
        <taxon>Fungi</taxon>
        <taxon>Dikarya</taxon>
        <taxon>Basidiomycota</taxon>
        <taxon>Agaricomycotina</taxon>
        <taxon>Agaricomycetes</taxon>
        <taxon>Agaricomycetidae</taxon>
        <taxon>Agaricales</taxon>
        <taxon>Marasmiineae</taxon>
        <taxon>Mycenaceae</taxon>
        <taxon>Mycena</taxon>
    </lineage>
</organism>
<dbReference type="EMBL" id="JARIHO010000015">
    <property type="protein sequence ID" value="KAJ7349582.1"/>
    <property type="molecule type" value="Genomic_DNA"/>
</dbReference>
<accession>A0AAD7A5U2</accession>
<proteinExistence type="predicted"/>
<evidence type="ECO:0000313" key="1">
    <source>
        <dbReference type="EMBL" id="KAJ7349582.1"/>
    </source>
</evidence>
<comment type="caution">
    <text evidence="1">The sequence shown here is derived from an EMBL/GenBank/DDBJ whole genome shotgun (WGS) entry which is preliminary data.</text>
</comment>
<gene>
    <name evidence="1" type="ORF">DFH08DRAFT_996706</name>
</gene>